<dbReference type="AlphaFoldDB" id="A0A8X6TID5"/>
<dbReference type="EMBL" id="BMAW01010225">
    <property type="protein sequence ID" value="GFT17856.1"/>
    <property type="molecule type" value="Genomic_DNA"/>
</dbReference>
<name>A0A8X6TID5_NEPPI</name>
<evidence type="ECO:0000313" key="1">
    <source>
        <dbReference type="EMBL" id="GFT17856.1"/>
    </source>
</evidence>
<accession>A0A8X6TID5</accession>
<keyword evidence="2" id="KW-1185">Reference proteome</keyword>
<protein>
    <submittedName>
        <fullName evidence="1">Uncharacterized protein</fullName>
    </submittedName>
</protein>
<dbReference type="Proteomes" id="UP000887013">
    <property type="component" value="Unassembled WGS sequence"/>
</dbReference>
<organism evidence="1 2">
    <name type="scientific">Nephila pilipes</name>
    <name type="common">Giant wood spider</name>
    <name type="synonym">Nephila maculata</name>
    <dbReference type="NCBI Taxonomy" id="299642"/>
    <lineage>
        <taxon>Eukaryota</taxon>
        <taxon>Metazoa</taxon>
        <taxon>Ecdysozoa</taxon>
        <taxon>Arthropoda</taxon>
        <taxon>Chelicerata</taxon>
        <taxon>Arachnida</taxon>
        <taxon>Araneae</taxon>
        <taxon>Araneomorphae</taxon>
        <taxon>Entelegynae</taxon>
        <taxon>Araneoidea</taxon>
        <taxon>Nephilidae</taxon>
        <taxon>Nephila</taxon>
    </lineage>
</organism>
<sequence>MLLPSRMSELENVVASILRGNMKLMPVFLIAVAFAFASGDNLDDAVKYLDEVLSVYVPWAVEKAGLELYELPNFTHNQQNRSADGAVTNTKVIYHSGNLTGLQNVNRKSCEQPSWASGNITVVCTIELPEINVKYEGRYQAITGYTSPYGVHIRQFDFHVKLNLISTEAKIEVTSSPHIKIPSIKNLEIVSTGKPSINFVTQTDVNISFEQISGHFYHKFNNLFEDLFLSDYREALERAVESVTYP</sequence>
<reference evidence="1" key="1">
    <citation type="submission" date="2020-08" db="EMBL/GenBank/DDBJ databases">
        <title>Multicomponent nature underlies the extraordinary mechanical properties of spider dragline silk.</title>
        <authorList>
            <person name="Kono N."/>
            <person name="Nakamura H."/>
            <person name="Mori M."/>
            <person name="Yoshida Y."/>
            <person name="Ohtoshi R."/>
            <person name="Malay A.D."/>
            <person name="Moran D.A.P."/>
            <person name="Tomita M."/>
            <person name="Numata K."/>
            <person name="Arakawa K."/>
        </authorList>
    </citation>
    <scope>NUCLEOTIDE SEQUENCE</scope>
</reference>
<gene>
    <name evidence="1" type="primary">NCL1_28335</name>
    <name evidence="1" type="ORF">NPIL_428161</name>
</gene>
<proteinExistence type="predicted"/>
<dbReference type="OrthoDB" id="6418357at2759"/>
<comment type="caution">
    <text evidence="1">The sequence shown here is derived from an EMBL/GenBank/DDBJ whole genome shotgun (WGS) entry which is preliminary data.</text>
</comment>
<evidence type="ECO:0000313" key="2">
    <source>
        <dbReference type="Proteomes" id="UP000887013"/>
    </source>
</evidence>